<proteinExistence type="predicted"/>
<name>A0A9W8H966_9FUNG</name>
<dbReference type="InterPro" id="IPR002196">
    <property type="entry name" value="Glyco_hydro_24"/>
</dbReference>
<sequence length="265" mass="26948">MARIGRAVLCVAAAAAWLAAAGAARLKCRSSPGAQGNLLAAYDDGDVVDLECQTRGEAVGGSAAWHRTLDGCYVPGRFVAVDGGAEPDCAAVPCRSVAAAALGIAKRYEPLALALPLAVAAGGGPGAARIGYGHLCASPGCADVGARLPATARQAHTLLLRDFAAATRCLGAALTPAVALNENQWAALASWAVNVGCPAAAESQLVARLNRGELPPVAAALELPRWVSSNGTRRADLAARRADELALFFTASPRQAHPRCMVPLS</sequence>
<dbReference type="InterPro" id="IPR051018">
    <property type="entry name" value="Bacteriophage_GH24"/>
</dbReference>
<dbReference type="GO" id="GO:0031640">
    <property type="term" value="P:killing of cells of another organism"/>
    <property type="evidence" value="ECO:0007669"/>
    <property type="project" value="UniProtKB-KW"/>
</dbReference>
<protein>
    <recommendedName>
        <fullName evidence="6">Lysozyme</fullName>
    </recommendedName>
</protein>
<feature type="signal peptide" evidence="3">
    <location>
        <begin position="1"/>
        <end position="23"/>
    </location>
</feature>
<dbReference type="GO" id="GO:0016998">
    <property type="term" value="P:cell wall macromolecule catabolic process"/>
    <property type="evidence" value="ECO:0007669"/>
    <property type="project" value="InterPro"/>
</dbReference>
<organism evidence="4 5">
    <name type="scientific">Coemansia javaensis</name>
    <dbReference type="NCBI Taxonomy" id="2761396"/>
    <lineage>
        <taxon>Eukaryota</taxon>
        <taxon>Fungi</taxon>
        <taxon>Fungi incertae sedis</taxon>
        <taxon>Zoopagomycota</taxon>
        <taxon>Kickxellomycotina</taxon>
        <taxon>Kickxellomycetes</taxon>
        <taxon>Kickxellales</taxon>
        <taxon>Kickxellaceae</taxon>
        <taxon>Coemansia</taxon>
    </lineage>
</organism>
<dbReference type="InterPro" id="IPR023346">
    <property type="entry name" value="Lysozyme-like_dom_sf"/>
</dbReference>
<dbReference type="Proteomes" id="UP001140217">
    <property type="component" value="Unassembled WGS sequence"/>
</dbReference>
<dbReference type="Pfam" id="PF00959">
    <property type="entry name" value="Phage_lysozyme"/>
    <property type="match status" value="1"/>
</dbReference>
<keyword evidence="2" id="KW-0081">Bacteriolytic enzyme</keyword>
<dbReference type="PANTHER" id="PTHR38107:SF3">
    <property type="entry name" value="LYSOZYME RRRD-RELATED"/>
    <property type="match status" value="1"/>
</dbReference>
<reference evidence="4" key="1">
    <citation type="submission" date="2022-07" db="EMBL/GenBank/DDBJ databases">
        <title>Phylogenomic reconstructions and comparative analyses of Kickxellomycotina fungi.</title>
        <authorList>
            <person name="Reynolds N.K."/>
            <person name="Stajich J.E."/>
            <person name="Barry K."/>
            <person name="Grigoriev I.V."/>
            <person name="Crous P."/>
            <person name="Smith M.E."/>
        </authorList>
    </citation>
    <scope>NUCLEOTIDE SEQUENCE</scope>
    <source>
        <strain evidence="4">NBRC 105414</strain>
    </source>
</reference>
<feature type="chain" id="PRO_5040902881" description="Lysozyme" evidence="3">
    <location>
        <begin position="24"/>
        <end position="265"/>
    </location>
</feature>
<evidence type="ECO:0000256" key="2">
    <source>
        <dbReference type="ARBA" id="ARBA00022638"/>
    </source>
</evidence>
<dbReference type="GO" id="GO:0042742">
    <property type="term" value="P:defense response to bacterium"/>
    <property type="evidence" value="ECO:0007669"/>
    <property type="project" value="UniProtKB-KW"/>
</dbReference>
<accession>A0A9W8H966</accession>
<dbReference type="SUPFAM" id="SSF53955">
    <property type="entry name" value="Lysozyme-like"/>
    <property type="match status" value="1"/>
</dbReference>
<comment type="caution">
    <text evidence="4">The sequence shown here is derived from an EMBL/GenBank/DDBJ whole genome shotgun (WGS) entry which is preliminary data.</text>
</comment>
<evidence type="ECO:0000256" key="3">
    <source>
        <dbReference type="SAM" id="SignalP"/>
    </source>
</evidence>
<dbReference type="GO" id="GO:0003796">
    <property type="term" value="F:lysozyme activity"/>
    <property type="evidence" value="ECO:0007669"/>
    <property type="project" value="InterPro"/>
</dbReference>
<dbReference type="InterPro" id="IPR023347">
    <property type="entry name" value="Lysozyme_dom_sf"/>
</dbReference>
<dbReference type="PANTHER" id="PTHR38107">
    <property type="match status" value="1"/>
</dbReference>
<gene>
    <name evidence="4" type="ORF">H4R18_003897</name>
</gene>
<dbReference type="AlphaFoldDB" id="A0A9W8H966"/>
<keyword evidence="5" id="KW-1185">Reference proteome</keyword>
<keyword evidence="3" id="KW-0732">Signal</keyword>
<dbReference type="EMBL" id="JANBUL010000169">
    <property type="protein sequence ID" value="KAJ2779635.1"/>
    <property type="molecule type" value="Genomic_DNA"/>
</dbReference>
<dbReference type="OrthoDB" id="5358886at2759"/>
<dbReference type="GO" id="GO:0009253">
    <property type="term" value="P:peptidoglycan catabolic process"/>
    <property type="evidence" value="ECO:0007669"/>
    <property type="project" value="InterPro"/>
</dbReference>
<evidence type="ECO:0000256" key="1">
    <source>
        <dbReference type="ARBA" id="ARBA00022529"/>
    </source>
</evidence>
<evidence type="ECO:0000313" key="5">
    <source>
        <dbReference type="Proteomes" id="UP001140217"/>
    </source>
</evidence>
<evidence type="ECO:0008006" key="6">
    <source>
        <dbReference type="Google" id="ProtNLM"/>
    </source>
</evidence>
<evidence type="ECO:0000313" key="4">
    <source>
        <dbReference type="EMBL" id="KAJ2779635.1"/>
    </source>
</evidence>
<dbReference type="Gene3D" id="1.10.530.40">
    <property type="match status" value="1"/>
</dbReference>
<keyword evidence="1" id="KW-0929">Antimicrobial</keyword>